<comment type="caution">
    <text evidence="2">The sequence shown here is derived from an EMBL/GenBank/DDBJ whole genome shotgun (WGS) entry which is preliminary data.</text>
</comment>
<dbReference type="InterPro" id="IPR025393">
    <property type="entry name" value="DUF4301"/>
</dbReference>
<dbReference type="Pfam" id="PF14134">
    <property type="entry name" value="DUF4301"/>
    <property type="match status" value="1"/>
</dbReference>
<proteinExistence type="predicted"/>
<accession>A0A7C3SHS1</accession>
<organism evidence="2">
    <name type="scientific">Desulfobacca acetoxidans</name>
    <dbReference type="NCBI Taxonomy" id="60893"/>
    <lineage>
        <taxon>Bacteria</taxon>
        <taxon>Pseudomonadati</taxon>
        <taxon>Thermodesulfobacteriota</taxon>
        <taxon>Desulfobaccia</taxon>
        <taxon>Desulfobaccales</taxon>
        <taxon>Desulfobaccaceae</taxon>
        <taxon>Desulfobacca</taxon>
    </lineage>
</organism>
<evidence type="ECO:0000313" key="2">
    <source>
        <dbReference type="EMBL" id="HGB13746.1"/>
    </source>
</evidence>
<sequence>MTVTRTPGQVIATVPPEADNDPKFAESDWQQLASRGISEAQVREQLRFFAKPAFYVELARPCTLGDGIRRIPEEQYDHYLRCHAEAADSGRFLKFVPASGAASRMFQIPCQYYHCGENPSLEEIAQAAGQGDPVARSFLTFYENLERFAFFDVLRTAMRESGLDLQECRSRGRYREILHYLLTEAGLNYQVLPKGLLKFHAYGSYSRTPVEEHLVEAAFHVKDKEGRCRVHFTILPEYEEKFRRLVEEKRRTLEKQHSCRLEVTFSFQSPATDTIVVDLENRPCRDEYGRLLFWPGGHGALLENLNRLAGDLVYVKNIDNVVPDRLKGPSLLWKRLLGGYLAALQEKVHRYLRQLAAAPAEKGICQEVRRFAAAELLLSFPAEFDFWSPAQQRDFLVKRLNRPLRVCGVVKNEGEPGGAPFWVREADGSLSLQIVETAQVNLDSPAQREIWAASTHFNPVDLVLGLRDFRGQPFNLPEFVNPEAVFVSYKSRGGKQFKVLERPGLWNGAMARWLTVFVEVPLVTFNPVKTVLDLLRPEHQP</sequence>
<feature type="domain" description="DUF4301" evidence="1">
    <location>
        <begin position="26"/>
        <end position="540"/>
    </location>
</feature>
<gene>
    <name evidence="2" type="ORF">ENV62_00690</name>
</gene>
<dbReference type="InterPro" id="IPR029044">
    <property type="entry name" value="Nucleotide-diphossugar_trans"/>
</dbReference>
<reference evidence="2" key="1">
    <citation type="journal article" date="2020" name="mSystems">
        <title>Genome- and Community-Level Interaction Insights into Carbon Utilization and Element Cycling Functions of Hydrothermarchaeota in Hydrothermal Sediment.</title>
        <authorList>
            <person name="Zhou Z."/>
            <person name="Liu Y."/>
            <person name="Xu W."/>
            <person name="Pan J."/>
            <person name="Luo Z.H."/>
            <person name="Li M."/>
        </authorList>
    </citation>
    <scope>NUCLEOTIDE SEQUENCE [LARGE SCALE GENOMIC DNA]</scope>
    <source>
        <strain evidence="2">SpSt-776</strain>
    </source>
</reference>
<protein>
    <submittedName>
        <fullName evidence="2">DUF4301 family protein</fullName>
    </submittedName>
</protein>
<dbReference type="EMBL" id="DTHB01000011">
    <property type="protein sequence ID" value="HGB13746.1"/>
    <property type="molecule type" value="Genomic_DNA"/>
</dbReference>
<name>A0A7C3SHS1_9BACT</name>
<dbReference type="AlphaFoldDB" id="A0A7C3SHS1"/>
<evidence type="ECO:0000259" key="1">
    <source>
        <dbReference type="Pfam" id="PF14134"/>
    </source>
</evidence>
<dbReference type="SUPFAM" id="SSF53448">
    <property type="entry name" value="Nucleotide-diphospho-sugar transferases"/>
    <property type="match status" value="1"/>
</dbReference>